<proteinExistence type="predicted"/>
<evidence type="ECO:0000313" key="1">
    <source>
        <dbReference type="EMBL" id="KAK4003976.1"/>
    </source>
</evidence>
<comment type="caution">
    <text evidence="1">The sequence shown here is derived from an EMBL/GenBank/DDBJ whole genome shotgun (WGS) entry which is preliminary data.</text>
</comment>
<keyword evidence="2" id="KW-1185">Reference proteome</keyword>
<sequence>MTATLSVEIRLPQSSCVLKNLNLNKKHGAQTISKEKKSPKKITEKLKLETKDVERFILCVKNHPILYNTTLHDYKVTKVTKLQKFALPSATPIFRMMSNIEAVKTSVCQSQYHRIENDKIFCELHVVGSFFVLYNIIGAKALVTCSGALLCIRVEGSLTLFLEVNYSWTVGLGSDHILIGNTETTAPKSLPRLRLSPHRID</sequence>
<protein>
    <submittedName>
        <fullName evidence="1">Uncharacterized protein</fullName>
    </submittedName>
</protein>
<organism evidence="1 2">
    <name type="scientific">Daphnia magna</name>
    <dbReference type="NCBI Taxonomy" id="35525"/>
    <lineage>
        <taxon>Eukaryota</taxon>
        <taxon>Metazoa</taxon>
        <taxon>Ecdysozoa</taxon>
        <taxon>Arthropoda</taxon>
        <taxon>Crustacea</taxon>
        <taxon>Branchiopoda</taxon>
        <taxon>Diplostraca</taxon>
        <taxon>Cladocera</taxon>
        <taxon>Anomopoda</taxon>
        <taxon>Daphniidae</taxon>
        <taxon>Daphnia</taxon>
    </lineage>
</organism>
<gene>
    <name evidence="1" type="ORF">OUZ56_005720</name>
</gene>
<dbReference type="EMBL" id="JAOYFB010000001">
    <property type="protein sequence ID" value="KAK4003976.1"/>
    <property type="molecule type" value="Genomic_DNA"/>
</dbReference>
<accession>A0ABQ9YTP3</accession>
<dbReference type="Proteomes" id="UP001234178">
    <property type="component" value="Unassembled WGS sequence"/>
</dbReference>
<name>A0ABQ9YTP3_9CRUS</name>
<reference evidence="1 2" key="1">
    <citation type="journal article" date="2023" name="Nucleic Acids Res.">
        <title>The hologenome of Daphnia magna reveals possible DNA methylation and microbiome-mediated evolution of the host genome.</title>
        <authorList>
            <person name="Chaturvedi A."/>
            <person name="Li X."/>
            <person name="Dhandapani V."/>
            <person name="Marshall H."/>
            <person name="Kissane S."/>
            <person name="Cuenca-Cambronero M."/>
            <person name="Asole G."/>
            <person name="Calvet F."/>
            <person name="Ruiz-Romero M."/>
            <person name="Marangio P."/>
            <person name="Guigo R."/>
            <person name="Rago D."/>
            <person name="Mirbahai L."/>
            <person name="Eastwood N."/>
            <person name="Colbourne J.K."/>
            <person name="Zhou J."/>
            <person name="Mallon E."/>
            <person name="Orsini L."/>
        </authorList>
    </citation>
    <scope>NUCLEOTIDE SEQUENCE [LARGE SCALE GENOMIC DNA]</scope>
    <source>
        <strain evidence="1">LRV0_1</strain>
    </source>
</reference>
<evidence type="ECO:0000313" key="2">
    <source>
        <dbReference type="Proteomes" id="UP001234178"/>
    </source>
</evidence>